<dbReference type="Pfam" id="PF02469">
    <property type="entry name" value="Fasciclin"/>
    <property type="match status" value="2"/>
</dbReference>
<dbReference type="PANTHER" id="PTHR10900">
    <property type="entry name" value="PERIOSTIN-RELATED"/>
    <property type="match status" value="1"/>
</dbReference>
<dbReference type="InterPro" id="IPR000782">
    <property type="entry name" value="FAS1_domain"/>
</dbReference>
<dbReference type="STRING" id="1382798.PK35_14330"/>
<keyword evidence="3" id="KW-1185">Reference proteome</keyword>
<dbReference type="OrthoDB" id="659398at2"/>
<reference evidence="2 3" key="1">
    <citation type="journal article" date="2015" name="Antonie Van Leeuwenhoek">
        <title>Tamlana nanhaiensis sp. nov., isolated from surface seawater collected from the South China Sea.</title>
        <authorList>
            <person name="Liu X."/>
            <person name="Lai Q."/>
            <person name="Du Y."/>
            <person name="Li G."/>
            <person name="Sun F."/>
            <person name="Shao Z."/>
        </authorList>
    </citation>
    <scope>NUCLEOTIDE SEQUENCE [LARGE SCALE GENOMIC DNA]</scope>
    <source>
        <strain evidence="2 3">FHC16</strain>
    </source>
</reference>
<dbReference type="SUPFAM" id="SSF82153">
    <property type="entry name" value="FAS1 domain"/>
    <property type="match status" value="3"/>
</dbReference>
<name>A0A0D7VXJ9_9FLAO</name>
<dbReference type="InterPro" id="IPR050904">
    <property type="entry name" value="Adhesion/Biosynth-related"/>
</dbReference>
<accession>A0A0D7VXJ9</accession>
<dbReference type="Gene3D" id="2.30.180.10">
    <property type="entry name" value="FAS1 domain"/>
    <property type="match status" value="2"/>
</dbReference>
<feature type="domain" description="FAS1" evidence="1">
    <location>
        <begin position="37"/>
        <end position="237"/>
    </location>
</feature>
<dbReference type="PATRIC" id="fig|1382798.3.peg.1428"/>
<dbReference type="RefSeq" id="WP_044627249.1">
    <property type="nucleotide sequence ID" value="NZ_JTDV01000014.1"/>
</dbReference>
<gene>
    <name evidence="2" type="ORF">PK35_14330</name>
</gene>
<dbReference type="AlphaFoldDB" id="A0A0D7VXJ9"/>
<evidence type="ECO:0000313" key="2">
    <source>
        <dbReference type="EMBL" id="KJD31576.1"/>
    </source>
</evidence>
<evidence type="ECO:0000259" key="1">
    <source>
        <dbReference type="PROSITE" id="PS50213"/>
    </source>
</evidence>
<dbReference type="InterPro" id="IPR036378">
    <property type="entry name" value="FAS1_dom_sf"/>
</dbReference>
<sequence length="744" mass="84625">MKKRIFNYSFFLLLVFTVFNCSKKEVDEYYARPDDLEPPIYQQLVAQGNFTNLTALIEKAGYKDILGKAGYWTMMAPNDEAFTAFFQEQGISNVSEIDSVMASKIVKYAIIYNGFRTERLSDFQSNLGWEEDLAFKRRTAYYDGFQNKTINGTPMVVVNSNRNNSEGGDFYIPGDNNNKYITYFVEEFMTNQGLGSYDYNYFYPNESYTGFNVLAAETVTADIVAENGIIHEVDKVSLPLINLDQKLEESPNYSIFRDMLETNLVQYLFDQDATTTYQNFTLNSDDVFVKVYDPALIFSPNNENFIKATDNDGQSDGYTLFVPENNVLQEFIDDVLLKNYPSLDQLPKYVYEDFFNAHMVQNAVWPSKAAGYNNALEEDIRIDIDNEVVEAEVVSNGFFYGTNKVQPSNLFFSVYTSAYLDPAFTLATRLFNDGSGYREIISNIYGRYTIFLPSDEVLTHLGYSYDINRSEWVYTSPQTGNTVTGTFARTRLLRVLYNGIVPTPNDELNDLSGSGIIRSGDFDLPGEYIKWDNNQVYAAGNEVLDNRVNIIGFEDQQNGRTYYIDNILEFSEEAQGLDLQMIALETDSEYFNFYEYLRNSALYEETAGTIDGIELGTPYTFVIPNNAAIQQAVMDGVLPGDELTGTPNFTPSEQEEIDQVEHFIKYHILATRTASADGLVNGLTETLRKTEFGEKTYVNIVSTVGDLSFIDDNNRIADYIPSESNHLADRTLIHLVDNYLLYTE</sequence>
<organism evidence="2 3">
    <name type="scientific">Neotamlana nanhaiensis</name>
    <dbReference type="NCBI Taxonomy" id="1382798"/>
    <lineage>
        <taxon>Bacteria</taxon>
        <taxon>Pseudomonadati</taxon>
        <taxon>Bacteroidota</taxon>
        <taxon>Flavobacteriia</taxon>
        <taxon>Flavobacteriales</taxon>
        <taxon>Flavobacteriaceae</taxon>
        <taxon>Neotamlana</taxon>
    </lineage>
</organism>
<proteinExistence type="predicted"/>
<feature type="domain" description="FAS1" evidence="1">
    <location>
        <begin position="577"/>
        <end position="740"/>
    </location>
</feature>
<dbReference type="PANTHER" id="PTHR10900:SF77">
    <property type="entry name" value="FI19380P1"/>
    <property type="match status" value="1"/>
</dbReference>
<dbReference type="PROSITE" id="PS50213">
    <property type="entry name" value="FAS1"/>
    <property type="match status" value="2"/>
</dbReference>
<comment type="caution">
    <text evidence="2">The sequence shown here is derived from an EMBL/GenBank/DDBJ whole genome shotgun (WGS) entry which is preliminary data.</text>
</comment>
<protein>
    <recommendedName>
        <fullName evidence="1">FAS1 domain-containing protein</fullName>
    </recommendedName>
</protein>
<dbReference type="EMBL" id="JTDV01000014">
    <property type="protein sequence ID" value="KJD31576.1"/>
    <property type="molecule type" value="Genomic_DNA"/>
</dbReference>
<evidence type="ECO:0000313" key="3">
    <source>
        <dbReference type="Proteomes" id="UP000032361"/>
    </source>
</evidence>
<dbReference type="Proteomes" id="UP000032361">
    <property type="component" value="Unassembled WGS sequence"/>
</dbReference>